<evidence type="ECO:0000313" key="2">
    <source>
        <dbReference type="EMBL" id="UNZ00556.1"/>
    </source>
</evidence>
<dbReference type="EMBL" id="CP094298">
    <property type="protein sequence ID" value="UNZ00556.1"/>
    <property type="molecule type" value="Genomic_DNA"/>
</dbReference>
<evidence type="ECO:0008006" key="4">
    <source>
        <dbReference type="Google" id="ProtNLM"/>
    </source>
</evidence>
<proteinExistence type="predicted"/>
<keyword evidence="1" id="KW-1133">Transmembrane helix</keyword>
<organism evidence="2 3">
    <name type="scientific">Streptomyces rimosus subsp. rimosus</name>
    <dbReference type="NCBI Taxonomy" id="132474"/>
    <lineage>
        <taxon>Bacteria</taxon>
        <taxon>Bacillati</taxon>
        <taxon>Actinomycetota</taxon>
        <taxon>Actinomycetes</taxon>
        <taxon>Kitasatosporales</taxon>
        <taxon>Streptomycetaceae</taxon>
        <taxon>Streptomyces</taxon>
    </lineage>
</organism>
<dbReference type="Proteomes" id="UP000829494">
    <property type="component" value="Chromosome"/>
</dbReference>
<keyword evidence="1" id="KW-0812">Transmembrane</keyword>
<evidence type="ECO:0000313" key="3">
    <source>
        <dbReference type="Proteomes" id="UP000829494"/>
    </source>
</evidence>
<evidence type="ECO:0000256" key="1">
    <source>
        <dbReference type="SAM" id="Phobius"/>
    </source>
</evidence>
<reference evidence="2 3" key="1">
    <citation type="submission" date="2022-03" db="EMBL/GenBank/DDBJ databases">
        <title>Complete genome of Streptomyces rimosus ssp. rimosus R7 (=ATCC 10970).</title>
        <authorList>
            <person name="Beganovic S."/>
            <person name="Ruckert C."/>
            <person name="Busche T."/>
            <person name="Kalinowski J."/>
            <person name="Wittmann C."/>
        </authorList>
    </citation>
    <scope>NUCLEOTIDE SEQUENCE [LARGE SCALE GENOMIC DNA]</scope>
    <source>
        <strain evidence="2 3">R7</strain>
    </source>
</reference>
<protein>
    <recommendedName>
        <fullName evidence="4">Amino acid permease</fullName>
    </recommendedName>
</protein>
<keyword evidence="3" id="KW-1185">Reference proteome</keyword>
<feature type="transmembrane region" description="Helical" evidence="1">
    <location>
        <begin position="83"/>
        <end position="109"/>
    </location>
</feature>
<keyword evidence="1" id="KW-0472">Membrane</keyword>
<feature type="transmembrane region" description="Helical" evidence="1">
    <location>
        <begin position="121"/>
        <end position="144"/>
    </location>
</feature>
<name>A0ABY3YSL5_STRRM</name>
<feature type="transmembrane region" description="Helical" evidence="1">
    <location>
        <begin position="41"/>
        <end position="62"/>
    </location>
</feature>
<sequence length="154" mass="16471">MLPRSLPCRPGSGASCLLAAGHPAGYTDVGYAAMGCTGWSAVYVVGLSVASEALALLTLGFVRPWGVILPRWIPLLGGRRIHPMAAVVPAGFGALTLTVLWMPFVAWWATPHPDMTALGNVIVGFLYLPLVAWGPLLGAVTLSYHRRRRVERPE</sequence>
<gene>
    <name evidence="2" type="ORF">SRIMR7_00215</name>
</gene>
<accession>A0ABY3YSL5</accession>